<dbReference type="Gene3D" id="3.30.1050.10">
    <property type="entry name" value="SCP2 sterol-binding domain"/>
    <property type="match status" value="1"/>
</dbReference>
<keyword evidence="3" id="KW-0862">Zinc</keyword>
<dbReference type="GO" id="GO:0018741">
    <property type="term" value="F:linear primary-alkylsulfatase activity"/>
    <property type="evidence" value="ECO:0007669"/>
    <property type="project" value="InterPro"/>
</dbReference>
<comment type="similarity">
    <text evidence="4">Belongs to the metallo-beta-lactamase superfamily. Type III sulfatase family.</text>
</comment>
<evidence type="ECO:0000259" key="6">
    <source>
        <dbReference type="SMART" id="SM00849"/>
    </source>
</evidence>
<dbReference type="Pfam" id="PF14864">
    <property type="entry name" value="Alkyl_sulf_C"/>
    <property type="match status" value="1"/>
</dbReference>
<accession>A0A127JX56</accession>
<dbReference type="GO" id="GO:0018909">
    <property type="term" value="P:dodecyl sulfate metabolic process"/>
    <property type="evidence" value="ECO:0007669"/>
    <property type="project" value="InterPro"/>
</dbReference>
<dbReference type="PANTHER" id="PTHR43223">
    <property type="entry name" value="ALKYL/ARYL-SULFATASE"/>
    <property type="match status" value="1"/>
</dbReference>
<feature type="chain" id="PRO_5007449609" description="Metallo-beta-lactamase domain-containing protein" evidence="5">
    <location>
        <begin position="24"/>
        <end position="663"/>
    </location>
</feature>
<dbReference type="RefSeq" id="WP_061502550.1">
    <property type="nucleotide sequence ID" value="NZ_CP010951.1"/>
</dbReference>
<keyword evidence="8" id="KW-1185">Reference proteome</keyword>
<gene>
    <name evidence="7" type="ORF">UC35_19195</name>
</gene>
<evidence type="ECO:0000313" key="7">
    <source>
        <dbReference type="EMBL" id="AMO24577.1"/>
    </source>
</evidence>
<dbReference type="Gene3D" id="1.25.40.880">
    <property type="entry name" value="Alkyl sulfatase, dimerisation domain"/>
    <property type="match status" value="1"/>
</dbReference>
<evidence type="ECO:0000256" key="4">
    <source>
        <dbReference type="ARBA" id="ARBA00033751"/>
    </source>
</evidence>
<dbReference type="SUPFAM" id="SSF56281">
    <property type="entry name" value="Metallo-hydrolase/oxidoreductase"/>
    <property type="match status" value="1"/>
</dbReference>
<dbReference type="Pfam" id="PF14863">
    <property type="entry name" value="Alkyl_sulf_dimr"/>
    <property type="match status" value="1"/>
</dbReference>
<name>A0A127JX56_9BURK</name>
<dbReference type="Pfam" id="PF00753">
    <property type="entry name" value="Lactamase_B"/>
    <property type="match status" value="1"/>
</dbReference>
<dbReference type="FunFam" id="3.60.15.30:FF:000001">
    <property type="entry name" value="Alkyl/aryl-sulfatase BDS1"/>
    <property type="match status" value="1"/>
</dbReference>
<dbReference type="GO" id="GO:0046872">
    <property type="term" value="F:metal ion binding"/>
    <property type="evidence" value="ECO:0007669"/>
    <property type="project" value="UniProtKB-KW"/>
</dbReference>
<dbReference type="InterPro" id="IPR044097">
    <property type="entry name" value="Bds1/SdsA1_MBL-fold"/>
</dbReference>
<keyword evidence="1" id="KW-0479">Metal-binding</keyword>
<feature type="signal peptide" evidence="5">
    <location>
        <begin position="1"/>
        <end position="23"/>
    </location>
</feature>
<dbReference type="SMART" id="SM00849">
    <property type="entry name" value="Lactamase_B"/>
    <property type="match status" value="1"/>
</dbReference>
<dbReference type="EMBL" id="CP010951">
    <property type="protein sequence ID" value="AMO24577.1"/>
    <property type="molecule type" value="Genomic_DNA"/>
</dbReference>
<organism evidence="7 8">
    <name type="scientific">Ramlibacter tataouinensis</name>
    <dbReference type="NCBI Taxonomy" id="94132"/>
    <lineage>
        <taxon>Bacteria</taxon>
        <taxon>Pseudomonadati</taxon>
        <taxon>Pseudomonadota</taxon>
        <taxon>Betaproteobacteria</taxon>
        <taxon>Burkholderiales</taxon>
        <taxon>Comamonadaceae</taxon>
        <taxon>Ramlibacter</taxon>
    </lineage>
</organism>
<dbReference type="InterPro" id="IPR029229">
    <property type="entry name" value="Alkyl_sulf_C"/>
</dbReference>
<dbReference type="AlphaFoldDB" id="A0A127JX56"/>
<evidence type="ECO:0000256" key="3">
    <source>
        <dbReference type="ARBA" id="ARBA00022833"/>
    </source>
</evidence>
<evidence type="ECO:0000256" key="1">
    <source>
        <dbReference type="ARBA" id="ARBA00022723"/>
    </source>
</evidence>
<dbReference type="CDD" id="cd07710">
    <property type="entry name" value="arylsulfatase_Sdsa1-like_MBL-fold"/>
    <property type="match status" value="1"/>
</dbReference>
<dbReference type="InterPro" id="IPR038536">
    <property type="entry name" value="Alkyl/aryl-sulf_dimr_sf"/>
</dbReference>
<dbReference type="SUPFAM" id="SSF55718">
    <property type="entry name" value="SCP-like"/>
    <property type="match status" value="1"/>
</dbReference>
<keyword evidence="5" id="KW-0732">Signal</keyword>
<sequence length="663" mass="72813">MKTAHRLTCALGLIASVYAPAWAQQQQQPKDATEATRVAQQAQLATLPMADRQAFEDATRGLVEPLGDAVINGANGRTIWTLKGYEFLQKSQAPGTVHPGLWRHAQLNMNNGLFKVTDRVWQLRGFDIANMTIIEGNKGLIVIDPLLSTEVAQAAMELYFKHRPKRPVVAVIYSHSHVDHFGGVRGVVDQKEVDAGKVSIWAPAGFMAEAIGENVIAGNAMSRRAHYQFGQMIPRGERGQVDAGLGKGLAAGSITLIAPTRLIEKPVEKHRIDGVDIVFEMAPGAEAPSQFIMHYPQFKVLNMAEIGTQNFHNLLPMRGALVRDPLAWSKYLDGALQRYGAGTDIVIAQHQWPVWGHDRVQNYLGKQRDAYKYLHDQALRLLNHGYTGEELADMVQLPASLQSEWSVHSHYGSLKNNLKAIYQRYLGYYDGNPANLDRLPPVESARKTVQYMGGAQAVLAKARDDYARGEYRWVAQLASQLVFADPANQEARQLGADALEQLGYQSESATARNAYLQGAMELREGMPKTLGAVTASPDAIRAMPLEMFFDYLGIRLNGPKAAGKAAVLNWRFTDTKEDAVLRLQNSTLSASMKAQAPNADATLTLTRATLDAISLQQLTFPKAIESGAITVSGNKAKVFEVLGLLDTFPRMFPLVEPRAAIAP</sequence>
<dbReference type="PANTHER" id="PTHR43223:SF1">
    <property type="entry name" value="ALKYL_ARYL-SULFATASE BDS1"/>
    <property type="match status" value="1"/>
</dbReference>
<feature type="domain" description="Metallo-beta-lactamase" evidence="6">
    <location>
        <begin position="128"/>
        <end position="350"/>
    </location>
</feature>
<dbReference type="GO" id="GO:0046983">
    <property type="term" value="F:protein dimerization activity"/>
    <property type="evidence" value="ECO:0007669"/>
    <property type="project" value="InterPro"/>
</dbReference>
<dbReference type="InterPro" id="IPR001279">
    <property type="entry name" value="Metallo-B-lactamas"/>
</dbReference>
<keyword evidence="2" id="KW-0378">Hydrolase</keyword>
<evidence type="ECO:0000256" key="2">
    <source>
        <dbReference type="ARBA" id="ARBA00022801"/>
    </source>
</evidence>
<reference evidence="7 8" key="1">
    <citation type="journal article" date="2014" name="Int. J. Syst. Evol. Microbiol.">
        <title>Ramlibacter solisilvae sp. nov., isolated from forest soil, and emended description of the genus Ramlibacter.</title>
        <authorList>
            <person name="Lee H.J."/>
            <person name="Lee S.H."/>
            <person name="Lee S.S."/>
            <person name="Lee J.S."/>
            <person name="Kim Y."/>
            <person name="Kim S.C."/>
            <person name="Jeon C.O."/>
        </authorList>
    </citation>
    <scope>NUCLEOTIDE SEQUENCE [LARGE SCALE GENOMIC DNA]</scope>
    <source>
        <strain evidence="7 8">5-10</strain>
    </source>
</reference>
<dbReference type="PATRIC" id="fig|94132.3.peg.3918"/>
<dbReference type="InterPro" id="IPR036866">
    <property type="entry name" value="RibonucZ/Hydroxyglut_hydro"/>
</dbReference>
<dbReference type="InterPro" id="IPR029228">
    <property type="entry name" value="Alkyl_sulf_dimr"/>
</dbReference>
<dbReference type="InterPro" id="IPR052195">
    <property type="entry name" value="Bact_Alkyl/Aryl-Sulfatase"/>
</dbReference>
<evidence type="ECO:0000256" key="5">
    <source>
        <dbReference type="SAM" id="SignalP"/>
    </source>
</evidence>
<proteinExistence type="inferred from homology"/>
<protein>
    <recommendedName>
        <fullName evidence="6">Metallo-beta-lactamase domain-containing protein</fullName>
    </recommendedName>
</protein>
<dbReference type="InterPro" id="IPR036527">
    <property type="entry name" value="SCP2_sterol-bd_dom_sf"/>
</dbReference>
<dbReference type="Gene3D" id="3.60.15.30">
    <property type="entry name" value="Metallo-beta-lactamase domain"/>
    <property type="match status" value="1"/>
</dbReference>
<dbReference type="OrthoDB" id="9815874at2"/>
<dbReference type="Proteomes" id="UP000070433">
    <property type="component" value="Chromosome"/>
</dbReference>
<evidence type="ECO:0000313" key="8">
    <source>
        <dbReference type="Proteomes" id="UP000070433"/>
    </source>
</evidence>